<dbReference type="SUPFAM" id="SSF51905">
    <property type="entry name" value="FAD/NAD(P)-binding domain"/>
    <property type="match status" value="1"/>
</dbReference>
<evidence type="ECO:0000256" key="4">
    <source>
        <dbReference type="SAM" id="MobiDB-lite"/>
    </source>
</evidence>
<feature type="region of interest" description="Disordered" evidence="4">
    <location>
        <begin position="535"/>
        <end position="560"/>
    </location>
</feature>
<dbReference type="PANTHER" id="PTHR43004">
    <property type="entry name" value="TRK SYSTEM POTASSIUM UPTAKE PROTEIN"/>
    <property type="match status" value="1"/>
</dbReference>
<keyword evidence="2" id="KW-0285">Flavoprotein</keyword>
<dbReference type="AlphaFoldDB" id="A0A4Q8BCH5"/>
<evidence type="ECO:0000313" key="6">
    <source>
        <dbReference type="EMBL" id="RZU74955.1"/>
    </source>
</evidence>
<proteinExistence type="predicted"/>
<dbReference type="InterPro" id="IPR036188">
    <property type="entry name" value="FAD/NAD-bd_sf"/>
</dbReference>
<dbReference type="OrthoDB" id="3647401at2"/>
<accession>A0A4Q8BCH5</accession>
<dbReference type="Pfam" id="PF01494">
    <property type="entry name" value="FAD_binding_3"/>
    <property type="match status" value="1"/>
</dbReference>
<gene>
    <name evidence="6" type="ORF">EV384_3457</name>
</gene>
<dbReference type="EMBL" id="SHLD01000001">
    <property type="protein sequence ID" value="RZU74955.1"/>
    <property type="molecule type" value="Genomic_DNA"/>
</dbReference>
<dbReference type="Pfam" id="PF21274">
    <property type="entry name" value="Rng_hyd_C"/>
    <property type="match status" value="1"/>
</dbReference>
<dbReference type="GO" id="GO:0071949">
    <property type="term" value="F:FAD binding"/>
    <property type="evidence" value="ECO:0007669"/>
    <property type="project" value="InterPro"/>
</dbReference>
<evidence type="ECO:0000256" key="2">
    <source>
        <dbReference type="ARBA" id="ARBA00022630"/>
    </source>
</evidence>
<evidence type="ECO:0000256" key="1">
    <source>
        <dbReference type="ARBA" id="ARBA00001974"/>
    </source>
</evidence>
<organism evidence="6 7">
    <name type="scientific">Micromonospora kangleipakensis</name>
    <dbReference type="NCBI Taxonomy" id="1077942"/>
    <lineage>
        <taxon>Bacteria</taxon>
        <taxon>Bacillati</taxon>
        <taxon>Actinomycetota</taxon>
        <taxon>Actinomycetes</taxon>
        <taxon>Micromonosporales</taxon>
        <taxon>Micromonosporaceae</taxon>
        <taxon>Micromonospora</taxon>
    </lineage>
</organism>
<keyword evidence="7" id="KW-1185">Reference proteome</keyword>
<keyword evidence="3" id="KW-0274">FAD</keyword>
<comment type="cofactor">
    <cofactor evidence="1">
        <name>FAD</name>
        <dbReference type="ChEBI" id="CHEBI:57692"/>
    </cofactor>
</comment>
<evidence type="ECO:0000313" key="7">
    <source>
        <dbReference type="Proteomes" id="UP000294114"/>
    </source>
</evidence>
<dbReference type="Gene3D" id="3.40.30.120">
    <property type="match status" value="1"/>
</dbReference>
<dbReference type="InterPro" id="IPR002938">
    <property type="entry name" value="FAD-bd"/>
</dbReference>
<protein>
    <submittedName>
        <fullName evidence="6">2-polyprenyl-6-methoxyphenol hydroxylase-like FAD-dependent oxidoreductase</fullName>
    </submittedName>
</protein>
<dbReference type="PANTHER" id="PTHR43004:SF19">
    <property type="entry name" value="BINDING MONOOXYGENASE, PUTATIVE (JCVI)-RELATED"/>
    <property type="match status" value="1"/>
</dbReference>
<comment type="caution">
    <text evidence="6">The sequence shown here is derived from an EMBL/GenBank/DDBJ whole genome shotgun (WGS) entry which is preliminary data.</text>
</comment>
<sequence length="560" mass="61093">MSSTRVPEETDVVIVGAGPVGLTLAHELGARGIRCVLLEPRQTPDRNSPRCKQVNPRSMEIFRRLGIAEDIRRHSRLPFGWSDRAVFATSLTGHQIERFDQVFALSDVPRSELVEPAQWFGQDQLEEALRASLQRRKTVTARWGAALTDIEQDADGVTAIATDPDGSEIRIRSRYLAAADGSRSTVRRLLGIELSGRGHEMRFIQTIFRAPGLSAAHPHGPAVQYWIVNNKVSGLMGTLDTADTWWANMPSARADVSAEWLREAIATLIGTDYPMTILASDPWSPRMLVADRYRAGRCFLLGDAAHLNPPFGGFGANLGIGDAADLGWKLAAAITGWAGPDLLDSYETERRPMAHRAIAEAERNMKVLPPDLVQPELDDDGPAGQRARANAAAAIRRSKTAEMYTLGFVLGARYRESPIVIDEDGPAPESTTSHYQPSAAPGARLPHLWLGPGRSLFDELGPGFTLIELGSPAGPEWETAADERGMPLTRLHLHRPDLRDVVGADLLLVRPDQHVAWRGTGDSADVATILDQVRGYPRPTTSGDGRTPDPSTSRQALAAW</sequence>
<dbReference type="NCBIfam" id="NF004780">
    <property type="entry name" value="PRK06126.1"/>
    <property type="match status" value="1"/>
</dbReference>
<name>A0A4Q8BCH5_9ACTN</name>
<evidence type="ECO:0000256" key="3">
    <source>
        <dbReference type="ARBA" id="ARBA00022827"/>
    </source>
</evidence>
<reference evidence="6 7" key="1">
    <citation type="submission" date="2019-02" db="EMBL/GenBank/DDBJ databases">
        <title>Sequencing the genomes of 1000 actinobacteria strains.</title>
        <authorList>
            <person name="Klenk H.-P."/>
        </authorList>
    </citation>
    <scope>NUCLEOTIDE SEQUENCE [LARGE SCALE GENOMIC DNA]</scope>
    <source>
        <strain evidence="6 7">DSM 45612</strain>
    </source>
</reference>
<dbReference type="PRINTS" id="PR00420">
    <property type="entry name" value="RNGMNOXGNASE"/>
</dbReference>
<dbReference type="RefSeq" id="WP_130334597.1">
    <property type="nucleotide sequence ID" value="NZ_SHLD01000001.1"/>
</dbReference>
<evidence type="ECO:0000259" key="5">
    <source>
        <dbReference type="Pfam" id="PF01494"/>
    </source>
</evidence>
<feature type="domain" description="FAD-binding" evidence="5">
    <location>
        <begin position="9"/>
        <end position="360"/>
    </location>
</feature>
<dbReference type="GO" id="GO:0016709">
    <property type="term" value="F:oxidoreductase activity, acting on paired donors, with incorporation or reduction of molecular oxygen, NAD(P)H as one donor, and incorporation of one atom of oxygen"/>
    <property type="evidence" value="ECO:0007669"/>
    <property type="project" value="UniProtKB-ARBA"/>
</dbReference>
<dbReference type="Proteomes" id="UP000294114">
    <property type="component" value="Unassembled WGS sequence"/>
</dbReference>
<dbReference type="InterPro" id="IPR050641">
    <property type="entry name" value="RIFMO-like"/>
</dbReference>
<dbReference type="Gene3D" id="3.30.9.10">
    <property type="entry name" value="D-Amino Acid Oxidase, subunit A, domain 2"/>
    <property type="match status" value="1"/>
</dbReference>
<dbReference type="Gene3D" id="3.50.50.60">
    <property type="entry name" value="FAD/NAD(P)-binding domain"/>
    <property type="match status" value="1"/>
</dbReference>
<feature type="compositionally biased region" description="Polar residues" evidence="4">
    <location>
        <begin position="539"/>
        <end position="560"/>
    </location>
</feature>